<keyword evidence="6 10" id="KW-0963">Cytoplasm</keyword>
<dbReference type="EMBL" id="JBHUFU010000016">
    <property type="protein sequence ID" value="MFD1832488.1"/>
    <property type="molecule type" value="Genomic_DNA"/>
</dbReference>
<dbReference type="PANTHER" id="PTHR10683:SF31">
    <property type="entry name" value="TRANSALDOLASE"/>
    <property type="match status" value="1"/>
</dbReference>
<evidence type="ECO:0000313" key="12">
    <source>
        <dbReference type="Proteomes" id="UP001597365"/>
    </source>
</evidence>
<keyword evidence="12" id="KW-1185">Reference proteome</keyword>
<evidence type="ECO:0000256" key="7">
    <source>
        <dbReference type="ARBA" id="ARBA00022679"/>
    </source>
</evidence>
<keyword evidence="7 10" id="KW-0808">Transferase</keyword>
<proteinExistence type="inferred from homology"/>
<dbReference type="InterPro" id="IPR013785">
    <property type="entry name" value="Aldolase_TIM"/>
</dbReference>
<comment type="pathway">
    <text evidence="3 10">Carbohydrate degradation; pentose phosphate pathway; D-glyceraldehyde 3-phosphate and beta-D-fructose 6-phosphate from D-ribose 5-phosphate and D-xylulose 5-phosphate (non-oxidative stage): step 2/3.</text>
</comment>
<comment type="catalytic activity">
    <reaction evidence="10">
        <text>D-sedoheptulose 7-phosphate + D-glyceraldehyde 3-phosphate = D-erythrose 4-phosphate + beta-D-fructose 6-phosphate</text>
        <dbReference type="Rhea" id="RHEA:17053"/>
        <dbReference type="ChEBI" id="CHEBI:16897"/>
        <dbReference type="ChEBI" id="CHEBI:57483"/>
        <dbReference type="ChEBI" id="CHEBI:57634"/>
        <dbReference type="ChEBI" id="CHEBI:59776"/>
        <dbReference type="EC" id="2.2.1.2"/>
    </reaction>
</comment>
<protein>
    <recommendedName>
        <fullName evidence="5 10">Transaldolase</fullName>
        <ecNumber evidence="5 10">2.2.1.2</ecNumber>
    </recommendedName>
</protein>
<comment type="similarity">
    <text evidence="4 10">Belongs to the transaldolase family. Type 2 subfamily.</text>
</comment>
<gene>
    <name evidence="10" type="primary">tal</name>
    <name evidence="11" type="ORF">ACFSJS_22985</name>
</gene>
<evidence type="ECO:0000256" key="9">
    <source>
        <dbReference type="ARBA" id="ARBA00023270"/>
    </source>
</evidence>
<dbReference type="PANTHER" id="PTHR10683">
    <property type="entry name" value="TRANSALDOLASE"/>
    <property type="match status" value="1"/>
</dbReference>
<dbReference type="Proteomes" id="UP001597365">
    <property type="component" value="Unassembled WGS sequence"/>
</dbReference>
<dbReference type="InterPro" id="IPR004732">
    <property type="entry name" value="Transaldolase_2"/>
</dbReference>
<evidence type="ECO:0000256" key="10">
    <source>
        <dbReference type="HAMAP-Rule" id="MF_00493"/>
    </source>
</evidence>
<evidence type="ECO:0000256" key="5">
    <source>
        <dbReference type="ARBA" id="ARBA00013151"/>
    </source>
</evidence>
<name>A0ABW4PSM8_9ACTN</name>
<evidence type="ECO:0000256" key="3">
    <source>
        <dbReference type="ARBA" id="ARBA00004857"/>
    </source>
</evidence>
<evidence type="ECO:0000313" key="11">
    <source>
        <dbReference type="EMBL" id="MFD1832488.1"/>
    </source>
</evidence>
<dbReference type="SUPFAM" id="SSF51569">
    <property type="entry name" value="Aldolase"/>
    <property type="match status" value="1"/>
</dbReference>
<evidence type="ECO:0000256" key="6">
    <source>
        <dbReference type="ARBA" id="ARBA00022490"/>
    </source>
</evidence>
<dbReference type="InterPro" id="IPR001585">
    <property type="entry name" value="TAL/FSA"/>
</dbReference>
<keyword evidence="9 10" id="KW-0704">Schiff base</keyword>
<comment type="function">
    <text evidence="1 10">Transaldolase is important for the balance of metabolites in the pentose-phosphate pathway.</text>
</comment>
<evidence type="ECO:0000256" key="4">
    <source>
        <dbReference type="ARBA" id="ARBA00008426"/>
    </source>
</evidence>
<comment type="subcellular location">
    <subcellularLocation>
        <location evidence="2 10">Cytoplasm</location>
    </subcellularLocation>
</comment>
<keyword evidence="8 10" id="KW-0570">Pentose shunt</keyword>
<dbReference type="EC" id="2.2.1.2" evidence="5 10"/>
<dbReference type="RefSeq" id="WP_380903449.1">
    <property type="nucleotide sequence ID" value="NZ_JBHUFU010000016.1"/>
</dbReference>
<evidence type="ECO:0000256" key="2">
    <source>
        <dbReference type="ARBA" id="ARBA00004496"/>
    </source>
</evidence>
<sequence>MPVGQGSGAAAERAARSTVLRDLAAEGVSVWLDDVARDEFTDGSLKPWVGRGVATGLDLSSAAMLGQLAGHHEHSYRNQIDMLARWRVAPPDIVRSLHAHDARLACDLLAPVHTAARGLDGWVCLELDPRTAHDSASAMAEARALSLSVRRPNLLLKVPATPSGLAVVSECVSEGISVNATLVHSPEQYAEVLEACWEGMERACRAGRAPVSGVCVASLEPASVEIEVDGRVGAADRLRGRVALALARRVYELHERSLDTDRWRALWEAGARPHRLVWAFSGTRRGGEDPGTGATGYLSRRVRHVEEIVAWRTAHVLSREAVVEVARRARPCGDSLTGEAPAARATLAALRRRGVRLECLAGELGAVQLERLVSGRDRLLDRVRAITSGSRGAGEG</sequence>
<accession>A0ABW4PSM8</accession>
<reference evidence="12" key="1">
    <citation type="journal article" date="2019" name="Int. J. Syst. Evol. Microbiol.">
        <title>The Global Catalogue of Microorganisms (GCM) 10K type strain sequencing project: providing services to taxonomists for standard genome sequencing and annotation.</title>
        <authorList>
            <consortium name="The Broad Institute Genomics Platform"/>
            <consortium name="The Broad Institute Genome Sequencing Center for Infectious Disease"/>
            <person name="Wu L."/>
            <person name="Ma J."/>
        </authorList>
    </citation>
    <scope>NUCLEOTIDE SEQUENCE [LARGE SCALE GENOMIC DNA]</scope>
    <source>
        <strain evidence="12">CGMCC 4.7455</strain>
    </source>
</reference>
<comment type="caution">
    <text evidence="11">The sequence shown here is derived from an EMBL/GenBank/DDBJ whole genome shotgun (WGS) entry which is preliminary data.</text>
</comment>
<dbReference type="PIRSF" id="PIRSF036915">
    <property type="entry name" value="Trnald_Bac_Plnt"/>
    <property type="match status" value="1"/>
</dbReference>
<organism evidence="11 12">
    <name type="scientific">Streptomyces desertarenae</name>
    <dbReference type="NCBI Taxonomy" id="2666184"/>
    <lineage>
        <taxon>Bacteria</taxon>
        <taxon>Bacillati</taxon>
        <taxon>Actinomycetota</taxon>
        <taxon>Actinomycetes</taxon>
        <taxon>Kitasatosporales</taxon>
        <taxon>Streptomycetaceae</taxon>
        <taxon>Streptomyces</taxon>
    </lineage>
</organism>
<evidence type="ECO:0000256" key="8">
    <source>
        <dbReference type="ARBA" id="ARBA00023126"/>
    </source>
</evidence>
<feature type="active site" description="Schiff-base intermediate with substrate" evidence="10">
    <location>
        <position position="157"/>
    </location>
</feature>
<dbReference type="Gene3D" id="3.20.20.70">
    <property type="entry name" value="Aldolase class I"/>
    <property type="match status" value="1"/>
</dbReference>
<evidence type="ECO:0000256" key="1">
    <source>
        <dbReference type="ARBA" id="ARBA00003518"/>
    </source>
</evidence>
<dbReference type="Pfam" id="PF00923">
    <property type="entry name" value="TAL_FSA"/>
    <property type="match status" value="1"/>
</dbReference>
<dbReference type="HAMAP" id="MF_00493">
    <property type="entry name" value="Transaldolase_2"/>
    <property type="match status" value="1"/>
</dbReference>